<proteinExistence type="predicted"/>
<dbReference type="EMBL" id="LWDV01000010">
    <property type="protein sequence ID" value="OCL25448.1"/>
    <property type="molecule type" value="Genomic_DNA"/>
</dbReference>
<dbReference type="RefSeq" id="WP_068719360.1">
    <property type="nucleotide sequence ID" value="NZ_LWDV01000010.1"/>
</dbReference>
<dbReference type="GO" id="GO:0016747">
    <property type="term" value="F:acyltransferase activity, transferring groups other than amino-acyl groups"/>
    <property type="evidence" value="ECO:0007669"/>
    <property type="project" value="InterPro"/>
</dbReference>
<dbReference type="SUPFAM" id="SSF55729">
    <property type="entry name" value="Acyl-CoA N-acyltransferases (Nat)"/>
    <property type="match status" value="1"/>
</dbReference>
<dbReference type="InterPro" id="IPR052564">
    <property type="entry name" value="N-acetyltrans/Recomb-assoc"/>
</dbReference>
<feature type="domain" description="N-acetyltransferase" evidence="1">
    <location>
        <begin position="1"/>
        <end position="156"/>
    </location>
</feature>
<comment type="caution">
    <text evidence="2">The sequence shown here is derived from an EMBL/GenBank/DDBJ whole genome shotgun (WGS) entry which is preliminary data.</text>
</comment>
<reference evidence="3" key="1">
    <citation type="submission" date="2016-07" db="EMBL/GenBank/DDBJ databases">
        <authorList>
            <person name="Florea S."/>
            <person name="Webb J.S."/>
            <person name="Jaromczyk J."/>
            <person name="Schardl C.L."/>
        </authorList>
    </citation>
    <scope>NUCLEOTIDE SEQUENCE [LARGE SCALE GENOMIC DNA]</scope>
    <source>
        <strain evidence="3">Z6</strain>
    </source>
</reference>
<protein>
    <submittedName>
        <fullName evidence="2">Acetyltransferase</fullName>
    </submittedName>
</protein>
<reference evidence="2 3" key="2">
    <citation type="submission" date="2016-08" db="EMBL/GenBank/DDBJ databases">
        <title>Orenia metallireducens sp. nov. strain Z6, a Novel Metal-reducing Firmicute from the Deep Subsurface.</title>
        <authorList>
            <person name="Maxim B.I."/>
            <person name="Kenneth K."/>
            <person name="Flynn T.M."/>
            <person name="Oloughlin E.J."/>
            <person name="Locke R.A."/>
            <person name="Weber J.R."/>
            <person name="Egan S.M."/>
            <person name="Mackie R.I."/>
            <person name="Cann I.K."/>
        </authorList>
    </citation>
    <scope>NUCLEOTIDE SEQUENCE [LARGE SCALE GENOMIC DNA]</scope>
    <source>
        <strain evidence="2 3">Z6</strain>
    </source>
</reference>
<dbReference type="AlphaFoldDB" id="A0A1C0A5N3"/>
<dbReference type="Proteomes" id="UP000093514">
    <property type="component" value="Unassembled WGS sequence"/>
</dbReference>
<dbReference type="Pfam" id="PF13673">
    <property type="entry name" value="Acetyltransf_10"/>
    <property type="match status" value="1"/>
</dbReference>
<dbReference type="InterPro" id="IPR016181">
    <property type="entry name" value="Acyl_CoA_acyltransferase"/>
</dbReference>
<keyword evidence="2" id="KW-0808">Transferase</keyword>
<evidence type="ECO:0000313" key="3">
    <source>
        <dbReference type="Proteomes" id="UP000093514"/>
    </source>
</evidence>
<keyword evidence="3" id="KW-1185">Reference proteome</keyword>
<organism evidence="2 3">
    <name type="scientific">Orenia metallireducens</name>
    <dbReference type="NCBI Taxonomy" id="1413210"/>
    <lineage>
        <taxon>Bacteria</taxon>
        <taxon>Bacillati</taxon>
        <taxon>Bacillota</taxon>
        <taxon>Clostridia</taxon>
        <taxon>Halanaerobiales</taxon>
        <taxon>Halobacteroidaceae</taxon>
        <taxon>Orenia</taxon>
    </lineage>
</organism>
<accession>A0A1C0A5N3</accession>
<dbReference type="CDD" id="cd04301">
    <property type="entry name" value="NAT_SF"/>
    <property type="match status" value="1"/>
</dbReference>
<evidence type="ECO:0000259" key="1">
    <source>
        <dbReference type="PROSITE" id="PS51186"/>
    </source>
</evidence>
<dbReference type="InterPro" id="IPR000182">
    <property type="entry name" value="GNAT_dom"/>
</dbReference>
<name>A0A1C0A5N3_9FIRM</name>
<dbReference type="PROSITE" id="PS51186">
    <property type="entry name" value="GNAT"/>
    <property type="match status" value="1"/>
</dbReference>
<gene>
    <name evidence="2" type="ORF">U472_13955</name>
</gene>
<sequence>MKIREIRAEDIEHIWELIKRNFDEVMIEHHSKEVVEKFKEYNKPEKLKEQMEWKEIYVVEEDDKIIGTGAIANFGDNDSPKYSISNFFVKPELHGRGIGRFIFDHLLMSIKKKEIERLHVPSSRTGLGFYKRMGFVEDEFQPDKKDKIIWMTMKLS</sequence>
<dbReference type="Gene3D" id="3.40.630.30">
    <property type="match status" value="1"/>
</dbReference>
<dbReference type="PANTHER" id="PTHR43451:SF1">
    <property type="entry name" value="ACETYLTRANSFERASE"/>
    <property type="match status" value="1"/>
</dbReference>
<dbReference type="PANTHER" id="PTHR43451">
    <property type="entry name" value="ACETYLTRANSFERASE (GNAT) FAMILY PROTEIN"/>
    <property type="match status" value="1"/>
</dbReference>
<dbReference type="OrthoDB" id="2111574at2"/>
<evidence type="ECO:0000313" key="2">
    <source>
        <dbReference type="EMBL" id="OCL25448.1"/>
    </source>
</evidence>